<proteinExistence type="predicted"/>
<sequence length="333" mass="37012">MSDSDSEHSDIHINVPESTQSTIDAHHTPHPVMYPGPVPGYYWYPHASPSTPIIGAPNQPPSTPIIGTPAQPSLIPILGTHVQSPSTPIQLSSKPVSRSNRVTLIGFGPNSTEPTDPTMRKLERILNVIQDEDWSFGKFLYHFFRTKDEDGVEIKGRTKKHAGMLSIFMHGSTKYHTACILKEWIRNPIGIPDSSHDEYSDMFSVTKLFESIHHARPALTSFAAQLVKEHLLLTAKSIVSPNGGLHREQADQNEEVPILEGDVVAVSEKSTLEKTQSVIEKKLSLMWHYCLAVATLNRKNRLSRAKNPPEDGRALTSNHRHLEIVSSSPLQIL</sequence>
<reference evidence="1 2" key="1">
    <citation type="journal article" date="2023" name="Proc. Natl. Acad. Sci. U.S.A.">
        <title>A global phylogenomic analysis of the shiitake genus Lentinula.</title>
        <authorList>
            <person name="Sierra-Patev S."/>
            <person name="Min B."/>
            <person name="Naranjo-Ortiz M."/>
            <person name="Looney B."/>
            <person name="Konkel Z."/>
            <person name="Slot J.C."/>
            <person name="Sakamoto Y."/>
            <person name="Steenwyk J.L."/>
            <person name="Rokas A."/>
            <person name="Carro J."/>
            <person name="Camarero S."/>
            <person name="Ferreira P."/>
            <person name="Molpeceres G."/>
            <person name="Ruiz-Duenas F.J."/>
            <person name="Serrano A."/>
            <person name="Henrissat B."/>
            <person name="Drula E."/>
            <person name="Hughes K.W."/>
            <person name="Mata J.L."/>
            <person name="Ishikawa N.K."/>
            <person name="Vargas-Isla R."/>
            <person name="Ushijima S."/>
            <person name="Smith C.A."/>
            <person name="Donoghue J."/>
            <person name="Ahrendt S."/>
            <person name="Andreopoulos W."/>
            <person name="He G."/>
            <person name="LaButti K."/>
            <person name="Lipzen A."/>
            <person name="Ng V."/>
            <person name="Riley R."/>
            <person name="Sandor L."/>
            <person name="Barry K."/>
            <person name="Martinez A.T."/>
            <person name="Xiao Y."/>
            <person name="Gibbons J.G."/>
            <person name="Terashima K."/>
            <person name="Grigoriev I.V."/>
            <person name="Hibbett D."/>
        </authorList>
    </citation>
    <scope>NUCLEOTIDE SEQUENCE [LARGE SCALE GENOMIC DNA]</scope>
    <source>
        <strain evidence="1 2">TFB7810</strain>
    </source>
</reference>
<comment type="caution">
    <text evidence="1">The sequence shown here is derived from an EMBL/GenBank/DDBJ whole genome shotgun (WGS) entry which is preliminary data.</text>
</comment>
<gene>
    <name evidence="1" type="ORF">DFH05DRAFT_1464597</name>
</gene>
<keyword evidence="2" id="KW-1185">Reference proteome</keyword>
<evidence type="ECO:0000313" key="2">
    <source>
        <dbReference type="Proteomes" id="UP001142393"/>
    </source>
</evidence>
<dbReference type="AlphaFoldDB" id="A0A9W8TRD2"/>
<evidence type="ECO:0000313" key="1">
    <source>
        <dbReference type="EMBL" id="KAJ3738514.1"/>
    </source>
</evidence>
<accession>A0A9W8TRD2</accession>
<name>A0A9W8TRD2_9AGAR</name>
<protein>
    <submittedName>
        <fullName evidence="1">Uncharacterized protein</fullName>
    </submittedName>
</protein>
<dbReference type="EMBL" id="JANVFU010000029">
    <property type="protein sequence ID" value="KAJ3738514.1"/>
    <property type="molecule type" value="Genomic_DNA"/>
</dbReference>
<organism evidence="1 2">
    <name type="scientific">Lentinula detonsa</name>
    <dbReference type="NCBI Taxonomy" id="2804962"/>
    <lineage>
        <taxon>Eukaryota</taxon>
        <taxon>Fungi</taxon>
        <taxon>Dikarya</taxon>
        <taxon>Basidiomycota</taxon>
        <taxon>Agaricomycotina</taxon>
        <taxon>Agaricomycetes</taxon>
        <taxon>Agaricomycetidae</taxon>
        <taxon>Agaricales</taxon>
        <taxon>Marasmiineae</taxon>
        <taxon>Omphalotaceae</taxon>
        <taxon>Lentinula</taxon>
    </lineage>
</organism>
<dbReference type="Proteomes" id="UP001142393">
    <property type="component" value="Unassembled WGS sequence"/>
</dbReference>